<dbReference type="OrthoDB" id="6337502at2"/>
<dbReference type="AlphaFoldDB" id="A0A2S9VC59"/>
<comment type="caution">
    <text evidence="1">The sequence shown here is derived from an EMBL/GenBank/DDBJ whole genome shotgun (WGS) entry which is preliminary data.</text>
</comment>
<name>A0A2S9VC59_9ALTE</name>
<organism evidence="1 2">
    <name type="scientific">Alteromonas alba</name>
    <dbReference type="NCBI Taxonomy" id="2079529"/>
    <lineage>
        <taxon>Bacteria</taxon>
        <taxon>Pseudomonadati</taxon>
        <taxon>Pseudomonadota</taxon>
        <taxon>Gammaproteobacteria</taxon>
        <taxon>Alteromonadales</taxon>
        <taxon>Alteromonadaceae</taxon>
        <taxon>Alteromonas/Salinimonas group</taxon>
        <taxon>Alteromonas</taxon>
    </lineage>
</organism>
<dbReference type="Proteomes" id="UP000238949">
    <property type="component" value="Unassembled WGS sequence"/>
</dbReference>
<reference evidence="2" key="1">
    <citation type="journal article" date="2020" name="Int. J. Syst. Evol. Microbiol.">
        <title>Alteromonas alba sp. nov., a marine bacterium isolated from the seawater of the West Pacific Ocean.</title>
        <authorList>
            <person name="Sun C."/>
            <person name="Wu Y.-H."/>
            <person name="Xamxidin M."/>
            <person name="Cheng H."/>
            <person name="Xu X.-W."/>
        </authorList>
    </citation>
    <scope>NUCLEOTIDE SEQUENCE [LARGE SCALE GENOMIC DNA]</scope>
    <source>
        <strain evidence="2">190</strain>
    </source>
</reference>
<accession>A0A2S9VC59</accession>
<protein>
    <submittedName>
        <fullName evidence="1">Uncharacterized protein</fullName>
    </submittedName>
</protein>
<evidence type="ECO:0000313" key="1">
    <source>
        <dbReference type="EMBL" id="PRO74032.1"/>
    </source>
</evidence>
<proteinExistence type="predicted"/>
<gene>
    <name evidence="1" type="ORF">C6Y40_08430</name>
</gene>
<keyword evidence="2" id="KW-1185">Reference proteome</keyword>
<evidence type="ECO:0000313" key="2">
    <source>
        <dbReference type="Proteomes" id="UP000238949"/>
    </source>
</evidence>
<dbReference type="EMBL" id="PVNP01000075">
    <property type="protein sequence ID" value="PRO74032.1"/>
    <property type="molecule type" value="Genomic_DNA"/>
</dbReference>
<sequence>MPNQVHLRCVPLTSYDFLRTLPLASNALAIRIIFPPVRVIQVSFNLTGLPASLGKQKRGLKSPLSI</sequence>